<dbReference type="EMBL" id="SNVJ01000015">
    <property type="protein sequence ID" value="MXP64873.1"/>
    <property type="molecule type" value="Genomic_DNA"/>
</dbReference>
<sequence>MPDGSALLRQPAAPAPAEPPLACLLSAAHPPTDVRVVGKEGAALAAAGWRVLHLCPGGPGAPAMHMGVAIRTYRRAGGWRGRLANIPALARLAAESGATVLHASEPDAWLAALLAARRSGARVVLDVHEHYPSRLDPRLPAPLRPLGRAAIRWACRRMARRADAVVVAKDGLDGDFAAPEHIVPVRNYATATPVAPREHRPGPLTLVHLGALGRARGAMEMLDALALCPADTRLSLVGRFTDGSGPDFAARAAALDLSAAVEQHGWMPHEAALAQAARADIGLVLFQPGVENHRLALPHKLFDCMLAGLPVIAPAFAEEVAAVIQEAGCGLLVDTADPAAIAAAVGELADPARRAGLGARGRAAALGRFGWAGEAERLVGLYRRLAPLARATK</sequence>
<protein>
    <submittedName>
        <fullName evidence="2">Glycosyltransferase</fullName>
    </submittedName>
</protein>
<organism evidence="2 3">
    <name type="scientific">Teichococcus coralli</name>
    <dbReference type="NCBI Taxonomy" id="2545983"/>
    <lineage>
        <taxon>Bacteria</taxon>
        <taxon>Pseudomonadati</taxon>
        <taxon>Pseudomonadota</taxon>
        <taxon>Alphaproteobacteria</taxon>
        <taxon>Acetobacterales</taxon>
        <taxon>Roseomonadaceae</taxon>
        <taxon>Roseomonas</taxon>
    </lineage>
</organism>
<feature type="domain" description="Glycosyltransferase subfamily 4-like N-terminal" evidence="1">
    <location>
        <begin position="40"/>
        <end position="167"/>
    </location>
</feature>
<keyword evidence="3" id="KW-1185">Reference proteome</keyword>
<dbReference type="Proteomes" id="UP000460715">
    <property type="component" value="Unassembled WGS sequence"/>
</dbReference>
<dbReference type="RefSeq" id="WP_160938277.1">
    <property type="nucleotide sequence ID" value="NZ_SNVJ01000015.1"/>
</dbReference>
<keyword evidence="2" id="KW-0808">Transferase</keyword>
<dbReference type="SUPFAM" id="SSF53756">
    <property type="entry name" value="UDP-Glycosyltransferase/glycogen phosphorylase"/>
    <property type="match status" value="1"/>
</dbReference>
<dbReference type="Pfam" id="PF13692">
    <property type="entry name" value="Glyco_trans_1_4"/>
    <property type="match status" value="1"/>
</dbReference>
<evidence type="ECO:0000259" key="1">
    <source>
        <dbReference type="Pfam" id="PF13439"/>
    </source>
</evidence>
<evidence type="ECO:0000313" key="3">
    <source>
        <dbReference type="Proteomes" id="UP000460715"/>
    </source>
</evidence>
<comment type="caution">
    <text evidence="2">The sequence shown here is derived from an EMBL/GenBank/DDBJ whole genome shotgun (WGS) entry which is preliminary data.</text>
</comment>
<dbReference type="GO" id="GO:0016757">
    <property type="term" value="F:glycosyltransferase activity"/>
    <property type="evidence" value="ECO:0007669"/>
    <property type="project" value="UniProtKB-ARBA"/>
</dbReference>
<dbReference type="OrthoDB" id="9790710at2"/>
<proteinExistence type="predicted"/>
<reference evidence="2 3" key="1">
    <citation type="submission" date="2019-03" db="EMBL/GenBank/DDBJ databases">
        <title>Roseomonas sp. a novel Roseomonas species isolated from Sea whip Gorgonian.</title>
        <authorList>
            <person name="Li F."/>
            <person name="Pan X."/>
            <person name="Huang S."/>
            <person name="Li Z."/>
            <person name="Meng B."/>
        </authorList>
    </citation>
    <scope>NUCLEOTIDE SEQUENCE [LARGE SCALE GENOMIC DNA]</scope>
    <source>
        <strain evidence="2 3">M0104</strain>
    </source>
</reference>
<dbReference type="PANTHER" id="PTHR12526">
    <property type="entry name" value="GLYCOSYLTRANSFERASE"/>
    <property type="match status" value="1"/>
</dbReference>
<evidence type="ECO:0000313" key="2">
    <source>
        <dbReference type="EMBL" id="MXP64873.1"/>
    </source>
</evidence>
<accession>A0A845BBA2</accession>
<dbReference type="Gene3D" id="3.40.50.2000">
    <property type="entry name" value="Glycogen Phosphorylase B"/>
    <property type="match status" value="2"/>
</dbReference>
<gene>
    <name evidence="2" type="ORF">E0493_16085</name>
</gene>
<dbReference type="InterPro" id="IPR028098">
    <property type="entry name" value="Glyco_trans_4-like_N"/>
</dbReference>
<dbReference type="Pfam" id="PF13439">
    <property type="entry name" value="Glyco_transf_4"/>
    <property type="match status" value="1"/>
</dbReference>
<name>A0A845BBA2_9PROT</name>
<dbReference type="AlphaFoldDB" id="A0A845BBA2"/>